<dbReference type="InterPro" id="IPR023828">
    <property type="entry name" value="Peptidase_S8_Ser-AS"/>
</dbReference>
<dbReference type="InterPro" id="IPR015366">
    <property type="entry name" value="S53_propep"/>
</dbReference>
<evidence type="ECO:0000256" key="5">
    <source>
        <dbReference type="ARBA" id="ARBA00022825"/>
    </source>
</evidence>
<feature type="active site" description="Charge relay system" evidence="8">
    <location>
        <position position="418"/>
    </location>
</feature>
<keyword evidence="5 8" id="KW-0720">Serine protease</keyword>
<feature type="domain" description="Peptidase S53" evidence="9">
    <location>
        <begin position="122"/>
        <end position="512"/>
    </location>
</feature>
<dbReference type="InterPro" id="IPR036852">
    <property type="entry name" value="Peptidase_S8/S53_dom_sf"/>
</dbReference>
<organism evidence="10 11">
    <name type="scientific">Recurvomyces mirabilis</name>
    <dbReference type="NCBI Taxonomy" id="574656"/>
    <lineage>
        <taxon>Eukaryota</taxon>
        <taxon>Fungi</taxon>
        <taxon>Dikarya</taxon>
        <taxon>Ascomycota</taxon>
        <taxon>Pezizomycotina</taxon>
        <taxon>Dothideomycetes</taxon>
        <taxon>Dothideomycetidae</taxon>
        <taxon>Mycosphaerellales</taxon>
        <taxon>Teratosphaeriaceae</taxon>
        <taxon>Recurvomyces</taxon>
    </lineage>
</organism>
<gene>
    <name evidence="10" type="ORF">LTR78_003091</name>
</gene>
<evidence type="ECO:0000256" key="7">
    <source>
        <dbReference type="ARBA" id="ARBA00023145"/>
    </source>
</evidence>
<feature type="binding site" evidence="8">
    <location>
        <position position="461"/>
    </location>
    <ligand>
        <name>Ca(2+)</name>
        <dbReference type="ChEBI" id="CHEBI:29108"/>
    </ligand>
</feature>
<dbReference type="PROSITE" id="PS51695">
    <property type="entry name" value="SEDOLISIN"/>
    <property type="match status" value="1"/>
</dbReference>
<dbReference type="PANTHER" id="PTHR14218:SF15">
    <property type="entry name" value="TRIPEPTIDYL-PEPTIDASE 1"/>
    <property type="match status" value="1"/>
</dbReference>
<reference evidence="10" key="1">
    <citation type="submission" date="2023-07" db="EMBL/GenBank/DDBJ databases">
        <title>Black Yeasts Isolated from many extreme environments.</title>
        <authorList>
            <person name="Coleine C."/>
            <person name="Stajich J.E."/>
            <person name="Selbmann L."/>
        </authorList>
    </citation>
    <scope>NUCLEOTIDE SEQUENCE</scope>
    <source>
        <strain evidence="10">CCFEE 5485</strain>
    </source>
</reference>
<dbReference type="PROSITE" id="PS00138">
    <property type="entry name" value="SUBTILASE_SER"/>
    <property type="match status" value="1"/>
</dbReference>
<feature type="active site" description="Charge relay system" evidence="8">
    <location>
        <position position="198"/>
    </location>
</feature>
<evidence type="ECO:0000256" key="8">
    <source>
        <dbReference type="PROSITE-ProRule" id="PRU01032"/>
    </source>
</evidence>
<keyword evidence="11" id="KW-1185">Reference proteome</keyword>
<keyword evidence="4 8" id="KW-0378">Hydrolase</keyword>
<dbReference type="InterPro" id="IPR050819">
    <property type="entry name" value="Tripeptidyl-peptidase_I"/>
</dbReference>
<sequence length="570" mass="61852">MPGIANIRTLLRPDVAQLDDVSVWLQSAGLDAKVIRSNTFQVSTTIGEAESLLNATYHIYTNGERSTVWTTSYTLPEPLNKHIEFVTPITAFPFVRNFPFKSPEALKVSNLQQRVNCGSSDYTSPNCIRQVYNITYTAQPNRTTFAIYATEAASYRKADMDKFLRTYNPPAAAANPQIRVVGTGDPKDGSPGITGAFETHLDTQTAFGLAWPAQGVLYNLGGVFGPTPGQVYDPYVSFLQDLLTNETVPSVVSFSETTPNDMVDPAYARSVCNMMRDIGSRGVSLLFSSGDNGPQGDQPTGKHSIVFEPEFPASCPWVTSVDGTTNMAAETAATQQTISDLINKFSSTASGGGFSNLFPRPAYQDEAVSAYAKNSVPSTYSQYSGFKASGRGMPDISAFSTNFPVVYLGLTFGVGGTSASTPLCAAIVTLLNDYEASQGRPPLGFPNPWLYGLNKNGLHDITGGGFNNGSCNWLSECRLPATPGYPVTTGWDAVTGLGSPTFDQLRRALDMQAAASGLSYWIRLWLWLMSSSSSIRAAWIHSGDIERVDVLRTLQIHRHRHCSNDQKDMR</sequence>
<dbReference type="EMBL" id="JAUTXT010000008">
    <property type="protein sequence ID" value="KAK3676887.1"/>
    <property type="molecule type" value="Genomic_DNA"/>
</dbReference>
<accession>A0AAE0WRV8</accession>
<dbReference type="GO" id="GO:0004252">
    <property type="term" value="F:serine-type endopeptidase activity"/>
    <property type="evidence" value="ECO:0007669"/>
    <property type="project" value="UniProtKB-UniRule"/>
</dbReference>
<keyword evidence="6 8" id="KW-0106">Calcium</keyword>
<comment type="subcellular location">
    <subcellularLocation>
        <location evidence="1">Secreted</location>
        <location evidence="1">Extracellular space</location>
    </subcellularLocation>
</comment>
<evidence type="ECO:0000256" key="2">
    <source>
        <dbReference type="ARBA" id="ARBA00022670"/>
    </source>
</evidence>
<feature type="binding site" evidence="8">
    <location>
        <position position="490"/>
    </location>
    <ligand>
        <name>Ca(2+)</name>
        <dbReference type="ChEBI" id="CHEBI:29108"/>
    </ligand>
</feature>
<feature type="binding site" evidence="8">
    <location>
        <position position="460"/>
    </location>
    <ligand>
        <name>Ca(2+)</name>
        <dbReference type="ChEBI" id="CHEBI:29108"/>
    </ligand>
</feature>
<dbReference type="Pfam" id="PF09286">
    <property type="entry name" value="Pro-kuma_activ"/>
    <property type="match status" value="1"/>
</dbReference>
<dbReference type="SMART" id="SM00944">
    <property type="entry name" value="Pro-kuma_activ"/>
    <property type="match status" value="1"/>
</dbReference>
<evidence type="ECO:0000256" key="3">
    <source>
        <dbReference type="ARBA" id="ARBA00022723"/>
    </source>
</evidence>
<dbReference type="Proteomes" id="UP001274830">
    <property type="component" value="Unassembled WGS sequence"/>
</dbReference>
<evidence type="ECO:0000313" key="10">
    <source>
        <dbReference type="EMBL" id="KAK3676887.1"/>
    </source>
</evidence>
<dbReference type="GO" id="GO:0008240">
    <property type="term" value="F:tripeptidyl-peptidase activity"/>
    <property type="evidence" value="ECO:0007669"/>
    <property type="project" value="TreeGrafter"/>
</dbReference>
<evidence type="ECO:0000256" key="1">
    <source>
        <dbReference type="ARBA" id="ARBA00004239"/>
    </source>
</evidence>
<dbReference type="AlphaFoldDB" id="A0AAE0WRV8"/>
<evidence type="ECO:0000313" key="11">
    <source>
        <dbReference type="Proteomes" id="UP001274830"/>
    </source>
</evidence>
<dbReference type="InterPro" id="IPR030400">
    <property type="entry name" value="Sedolisin_dom"/>
</dbReference>
<proteinExistence type="predicted"/>
<evidence type="ECO:0000256" key="4">
    <source>
        <dbReference type="ARBA" id="ARBA00022801"/>
    </source>
</evidence>
<keyword evidence="7" id="KW-0865">Zymogen</keyword>
<dbReference type="GO" id="GO:0005576">
    <property type="term" value="C:extracellular region"/>
    <property type="evidence" value="ECO:0007669"/>
    <property type="project" value="UniProtKB-SubCell"/>
</dbReference>
<dbReference type="SUPFAM" id="SSF52743">
    <property type="entry name" value="Subtilisin-like"/>
    <property type="match status" value="1"/>
</dbReference>
<keyword evidence="2 8" id="KW-0645">Protease</keyword>
<dbReference type="SUPFAM" id="SSF54897">
    <property type="entry name" value="Protease propeptides/inhibitors"/>
    <property type="match status" value="1"/>
</dbReference>
<evidence type="ECO:0000256" key="6">
    <source>
        <dbReference type="ARBA" id="ARBA00022837"/>
    </source>
</evidence>
<dbReference type="CDD" id="cd04056">
    <property type="entry name" value="Peptidases_S53"/>
    <property type="match status" value="1"/>
</dbReference>
<name>A0AAE0WRV8_9PEZI</name>
<dbReference type="PANTHER" id="PTHR14218">
    <property type="entry name" value="PROTEASE S8 TRIPEPTIDYL PEPTIDASE I CLN2"/>
    <property type="match status" value="1"/>
</dbReference>
<comment type="caution">
    <text evidence="10">The sequence shown here is derived from an EMBL/GenBank/DDBJ whole genome shotgun (WGS) entry which is preliminary data.</text>
</comment>
<feature type="binding site" evidence="8">
    <location>
        <position position="492"/>
    </location>
    <ligand>
        <name>Ca(2+)</name>
        <dbReference type="ChEBI" id="CHEBI:29108"/>
    </ligand>
</feature>
<protein>
    <recommendedName>
        <fullName evidence="9">Peptidase S53 domain-containing protein</fullName>
    </recommendedName>
</protein>
<dbReference type="GO" id="GO:0006508">
    <property type="term" value="P:proteolysis"/>
    <property type="evidence" value="ECO:0007669"/>
    <property type="project" value="UniProtKB-KW"/>
</dbReference>
<dbReference type="GO" id="GO:0046872">
    <property type="term" value="F:metal ion binding"/>
    <property type="evidence" value="ECO:0007669"/>
    <property type="project" value="UniProtKB-UniRule"/>
</dbReference>
<dbReference type="Gene3D" id="3.40.50.200">
    <property type="entry name" value="Peptidase S8/S53 domain"/>
    <property type="match status" value="1"/>
</dbReference>
<keyword evidence="3 8" id="KW-0479">Metal-binding</keyword>
<feature type="active site" description="Charge relay system" evidence="8">
    <location>
        <position position="202"/>
    </location>
</feature>
<comment type="cofactor">
    <cofactor evidence="8">
        <name>Ca(2+)</name>
        <dbReference type="ChEBI" id="CHEBI:29108"/>
    </cofactor>
    <text evidence="8">Binds 1 Ca(2+) ion per subunit.</text>
</comment>
<evidence type="ECO:0000259" key="9">
    <source>
        <dbReference type="PROSITE" id="PS51695"/>
    </source>
</evidence>